<evidence type="ECO:0000256" key="2">
    <source>
        <dbReference type="ARBA" id="ARBA00022723"/>
    </source>
</evidence>
<keyword evidence="4 7" id="KW-0862">Zinc</keyword>
<dbReference type="SUPFAM" id="SSF52374">
    <property type="entry name" value="Nucleotidylyl transferase"/>
    <property type="match status" value="1"/>
</dbReference>
<keyword evidence="2 7" id="KW-0479">Metal-binding</keyword>
<evidence type="ECO:0000313" key="10">
    <source>
        <dbReference type="EMBL" id="QKN23636.1"/>
    </source>
</evidence>
<evidence type="ECO:0000256" key="8">
    <source>
        <dbReference type="RuleBase" id="RU363037"/>
    </source>
</evidence>
<feature type="binding site" evidence="7">
    <location>
        <begin position="8"/>
        <end position="12"/>
    </location>
    <ligand>
        <name>L-glutamate</name>
        <dbReference type="ChEBI" id="CHEBI:29985"/>
    </ligand>
</feature>
<feature type="binding site" evidence="7">
    <location>
        <position position="44"/>
    </location>
    <ligand>
        <name>L-glutamate</name>
        <dbReference type="ChEBI" id="CHEBI:29985"/>
    </ligand>
</feature>
<dbReference type="GO" id="GO:0006400">
    <property type="term" value="P:tRNA modification"/>
    <property type="evidence" value="ECO:0007669"/>
    <property type="project" value="InterPro"/>
</dbReference>
<dbReference type="GO" id="GO:0005829">
    <property type="term" value="C:cytosol"/>
    <property type="evidence" value="ECO:0007669"/>
    <property type="project" value="TreeGrafter"/>
</dbReference>
<evidence type="ECO:0000256" key="4">
    <source>
        <dbReference type="ARBA" id="ARBA00022833"/>
    </source>
</evidence>
<dbReference type="GO" id="GO:0006424">
    <property type="term" value="P:glutamyl-tRNA aminoacylation"/>
    <property type="evidence" value="ECO:0007669"/>
    <property type="project" value="InterPro"/>
</dbReference>
<dbReference type="EMBL" id="CP046051">
    <property type="protein sequence ID" value="QKN23636.1"/>
    <property type="molecule type" value="Genomic_DNA"/>
</dbReference>
<organism evidence="10 11">
    <name type="scientific">Caproicibacterium lactatifermentans</name>
    <dbReference type="NCBI Taxonomy" id="2666138"/>
    <lineage>
        <taxon>Bacteria</taxon>
        <taxon>Bacillati</taxon>
        <taxon>Bacillota</taxon>
        <taxon>Clostridia</taxon>
        <taxon>Eubacteriales</taxon>
        <taxon>Oscillospiraceae</taxon>
        <taxon>Caproicibacterium</taxon>
    </lineage>
</organism>
<sequence>MSKNICGRFAPTPSGRMHLGNVLCALLAWLSVRQQGGRMVLRIEDLDAMRCPRQYADLLEEDILWLGIDWDEGGSKGGPRGPYYQSECAPLYEKALQKLREKGLLYPCFCSRAQLHAASAPHLSDGQVLYNGHCRSLSAEEAAQLSKIRRPADRLRVPDRTITFVDGCQGPYTESLPLECGDFLVRRSDGVFAYQLAVVADDARMGVTEVVRGKDLLSSTARQIYLFELLGYPPPHYRHIPLLLAPDGRRLSKRDHDLSLEVLRQSLPDARPLIGLLAFLCGQLPRPEPISPRELLPLFCWDNVPKENIRIPAQWYQTPPQNWNISALRNR</sequence>
<dbReference type="NCBIfam" id="TIGR03838">
    <property type="entry name" value="queuosine_YadB"/>
    <property type="match status" value="1"/>
</dbReference>
<feature type="binding site" evidence="7">
    <location>
        <position position="134"/>
    </location>
    <ligand>
        <name>Zn(2+)</name>
        <dbReference type="ChEBI" id="CHEBI:29105"/>
    </ligand>
</feature>
<feature type="binding site" evidence="7">
    <location>
        <position position="110"/>
    </location>
    <ligand>
        <name>Zn(2+)</name>
        <dbReference type="ChEBI" id="CHEBI:29105"/>
    </ligand>
</feature>
<proteinExistence type="inferred from homology"/>
<dbReference type="InterPro" id="IPR049940">
    <property type="entry name" value="GluQ/Sye"/>
</dbReference>
<comment type="function">
    <text evidence="7">Catalyzes the tRNA-independent activation of glutamate in presence of ATP and the subsequent transfer of glutamate onto a tRNA(Asp). Glutamate is transferred on the 2-amino-5-(4,5-dihydroxy-2-cyclopenten-1-yl) moiety of the queuosine in the wobble position of the QUC anticodon.</text>
</comment>
<keyword evidence="8" id="KW-0648">Protein biosynthesis</keyword>
<dbReference type="GO" id="GO:0004818">
    <property type="term" value="F:glutamate-tRNA ligase activity"/>
    <property type="evidence" value="ECO:0007669"/>
    <property type="project" value="TreeGrafter"/>
</dbReference>
<dbReference type="PANTHER" id="PTHR43311:SF1">
    <property type="entry name" value="GLUTAMYL-Q TRNA(ASP) SYNTHETASE"/>
    <property type="match status" value="1"/>
</dbReference>
<feature type="binding site" evidence="7">
    <location>
        <position position="108"/>
    </location>
    <ligand>
        <name>Zn(2+)</name>
        <dbReference type="ChEBI" id="CHEBI:29105"/>
    </ligand>
</feature>
<dbReference type="KEGG" id="clf:GJQ69_03580"/>
<dbReference type="InterPro" id="IPR000924">
    <property type="entry name" value="Glu/Gln-tRNA-synth"/>
</dbReference>
<feature type="short sequence motif" description="'KMSKS' region" evidence="7">
    <location>
        <begin position="250"/>
        <end position="254"/>
    </location>
</feature>
<dbReference type="AlphaFoldDB" id="A0A859DPL0"/>
<feature type="domain" description="Glutamyl/glutaminyl-tRNA synthetase class Ib catalytic" evidence="9">
    <location>
        <begin position="7"/>
        <end position="260"/>
    </location>
</feature>
<dbReference type="InterPro" id="IPR020058">
    <property type="entry name" value="Glu/Gln-tRNA-synth_Ib_cat-dom"/>
</dbReference>
<dbReference type="PROSITE" id="PS00178">
    <property type="entry name" value="AA_TRNA_LIGASE_I"/>
    <property type="match status" value="1"/>
</dbReference>
<dbReference type="Proteomes" id="UP000501316">
    <property type="component" value="Chromosome"/>
</dbReference>
<dbReference type="GO" id="GO:0005524">
    <property type="term" value="F:ATP binding"/>
    <property type="evidence" value="ECO:0007669"/>
    <property type="project" value="UniProtKB-KW"/>
</dbReference>
<dbReference type="HAMAP" id="MF_01428">
    <property type="entry name" value="Glu_Q_tRNA_synth"/>
    <property type="match status" value="1"/>
</dbReference>
<feature type="binding site" evidence="7">
    <location>
        <position position="194"/>
    </location>
    <ligand>
        <name>L-glutamate</name>
        <dbReference type="ChEBI" id="CHEBI:29985"/>
    </ligand>
</feature>
<comment type="cofactor">
    <cofactor evidence="7">
        <name>Zn(2+)</name>
        <dbReference type="ChEBI" id="CHEBI:29105"/>
    </cofactor>
    <text evidence="7">Binds 1 zinc ion per subunit.</text>
</comment>
<evidence type="ECO:0000256" key="1">
    <source>
        <dbReference type="ARBA" id="ARBA00022598"/>
    </source>
</evidence>
<evidence type="ECO:0000259" key="9">
    <source>
        <dbReference type="Pfam" id="PF00749"/>
    </source>
</evidence>
<dbReference type="InterPro" id="IPR001412">
    <property type="entry name" value="aa-tRNA-synth_I_CS"/>
</dbReference>
<dbReference type="RefSeq" id="WP_174192949.1">
    <property type="nucleotide sequence ID" value="NZ_CP046051.1"/>
</dbReference>
<dbReference type="Pfam" id="PF00749">
    <property type="entry name" value="tRNA-synt_1c"/>
    <property type="match status" value="1"/>
</dbReference>
<feature type="binding site" evidence="7">
    <location>
        <position position="130"/>
    </location>
    <ligand>
        <name>Zn(2+)</name>
        <dbReference type="ChEBI" id="CHEBI:29105"/>
    </ligand>
</feature>
<dbReference type="GO" id="GO:0008270">
    <property type="term" value="F:zinc ion binding"/>
    <property type="evidence" value="ECO:0007669"/>
    <property type="project" value="UniProtKB-UniRule"/>
</dbReference>
<feature type="binding site" evidence="7">
    <location>
        <position position="253"/>
    </location>
    <ligand>
        <name>ATP</name>
        <dbReference type="ChEBI" id="CHEBI:30616"/>
    </ligand>
</feature>
<dbReference type="NCBIfam" id="NF004315">
    <property type="entry name" value="PRK05710.1-4"/>
    <property type="match status" value="1"/>
</dbReference>
<evidence type="ECO:0000256" key="3">
    <source>
        <dbReference type="ARBA" id="ARBA00022741"/>
    </source>
</evidence>
<keyword evidence="3 7" id="KW-0547">Nucleotide-binding</keyword>
<dbReference type="EC" id="6.1.1.-" evidence="7"/>
<gene>
    <name evidence="7 10" type="primary">gluQ</name>
    <name evidence="10" type="ORF">GJQ69_03580</name>
</gene>
<protein>
    <recommendedName>
        <fullName evidence="7">Glutamyl-Q tRNA(Asp) synthetase</fullName>
        <shortName evidence="7">Glu-Q-RSs</shortName>
        <ecNumber evidence="7">6.1.1.-</ecNumber>
    </recommendedName>
</protein>
<dbReference type="Gene3D" id="3.40.50.620">
    <property type="entry name" value="HUPs"/>
    <property type="match status" value="1"/>
</dbReference>
<evidence type="ECO:0000256" key="5">
    <source>
        <dbReference type="ARBA" id="ARBA00022840"/>
    </source>
</evidence>
<keyword evidence="5 7" id="KW-0067">ATP-binding</keyword>
<keyword evidence="1 7" id="KW-0436">Ligase</keyword>
<evidence type="ECO:0000313" key="11">
    <source>
        <dbReference type="Proteomes" id="UP000501316"/>
    </source>
</evidence>
<feature type="binding site" evidence="7">
    <location>
        <position position="212"/>
    </location>
    <ligand>
        <name>L-glutamate</name>
        <dbReference type="ChEBI" id="CHEBI:29985"/>
    </ligand>
</feature>
<keyword evidence="6 7" id="KW-0030">Aminoacyl-tRNA synthetase</keyword>
<dbReference type="InterPro" id="IPR014729">
    <property type="entry name" value="Rossmann-like_a/b/a_fold"/>
</dbReference>
<feature type="short sequence motif" description="'HIGH' region" evidence="7">
    <location>
        <begin position="11"/>
        <end position="21"/>
    </location>
</feature>
<accession>A0A859DPL0</accession>
<dbReference type="PRINTS" id="PR00987">
    <property type="entry name" value="TRNASYNTHGLU"/>
</dbReference>
<dbReference type="PANTHER" id="PTHR43311">
    <property type="entry name" value="GLUTAMATE--TRNA LIGASE"/>
    <property type="match status" value="1"/>
</dbReference>
<dbReference type="NCBIfam" id="NF004314">
    <property type="entry name" value="PRK05710.1-3"/>
    <property type="match status" value="1"/>
</dbReference>
<reference evidence="10 11" key="1">
    <citation type="submission" date="2019-11" db="EMBL/GenBank/DDBJ databases">
        <authorList>
            <person name="Ren C."/>
            <person name="Wang H."/>
            <person name="Xu Y."/>
        </authorList>
    </citation>
    <scope>NUCLEOTIDE SEQUENCE [LARGE SCALE GENOMIC DNA]</scope>
    <source>
        <strain evidence="10 11">LBM 19010</strain>
    </source>
</reference>
<name>A0A859DPL0_9FIRM</name>
<dbReference type="InterPro" id="IPR022380">
    <property type="entry name" value="Glu-Q_tRNA(Asp)_Synthase"/>
</dbReference>
<evidence type="ECO:0000256" key="7">
    <source>
        <dbReference type="HAMAP-Rule" id="MF_01428"/>
    </source>
</evidence>
<evidence type="ECO:0000256" key="6">
    <source>
        <dbReference type="ARBA" id="ARBA00023146"/>
    </source>
</evidence>
<comment type="similarity">
    <text evidence="7">Belongs to the class-I aminoacyl-tRNA synthetase family. GluQ subfamily.</text>
</comment>